<reference evidence="3 4" key="1">
    <citation type="submission" date="2024-11" db="EMBL/GenBank/DDBJ databases">
        <title>A near-complete genome assembly of Cinchona calisaya.</title>
        <authorList>
            <person name="Lian D.C."/>
            <person name="Zhao X.W."/>
            <person name="Wei L."/>
        </authorList>
    </citation>
    <scope>NUCLEOTIDE SEQUENCE [LARGE SCALE GENOMIC DNA]</scope>
    <source>
        <tissue evidence="3">Nenye</tissue>
    </source>
</reference>
<dbReference type="EMBL" id="JBJUIK010000012">
    <property type="protein sequence ID" value="KAL3508835.1"/>
    <property type="molecule type" value="Genomic_DNA"/>
</dbReference>
<feature type="domain" description="USP" evidence="2">
    <location>
        <begin position="52"/>
        <end position="355"/>
    </location>
</feature>
<name>A0ABD2YN78_9GENT</name>
<dbReference type="PROSITE" id="PS50235">
    <property type="entry name" value="USP_3"/>
    <property type="match status" value="1"/>
</dbReference>
<feature type="compositionally biased region" description="Basic and acidic residues" evidence="1">
    <location>
        <begin position="23"/>
        <end position="41"/>
    </location>
</feature>
<evidence type="ECO:0000313" key="4">
    <source>
        <dbReference type="Proteomes" id="UP001630127"/>
    </source>
</evidence>
<evidence type="ECO:0000256" key="1">
    <source>
        <dbReference type="SAM" id="MobiDB-lite"/>
    </source>
</evidence>
<comment type="caution">
    <text evidence="3">The sequence shown here is derived from an EMBL/GenBank/DDBJ whole genome shotgun (WGS) entry which is preliminary data.</text>
</comment>
<accession>A0ABD2YN78</accession>
<dbReference type="AlphaFoldDB" id="A0ABD2YN78"/>
<dbReference type="PANTHER" id="PTHR24006:SF685">
    <property type="entry name" value="UBIQUITIN CARBOXYL-TERMINAL HYDROLASE 15"/>
    <property type="match status" value="1"/>
</dbReference>
<dbReference type="InterPro" id="IPR038765">
    <property type="entry name" value="Papain-like_cys_pep_sf"/>
</dbReference>
<feature type="compositionally biased region" description="Polar residues" evidence="1">
    <location>
        <begin position="1"/>
        <end position="22"/>
    </location>
</feature>
<dbReference type="Proteomes" id="UP001630127">
    <property type="component" value="Unassembled WGS sequence"/>
</dbReference>
<proteinExistence type="predicted"/>
<protein>
    <recommendedName>
        <fullName evidence="2">USP domain-containing protein</fullName>
    </recommendedName>
</protein>
<dbReference type="Pfam" id="PF00443">
    <property type="entry name" value="UCH"/>
    <property type="match status" value="1"/>
</dbReference>
<dbReference type="InterPro" id="IPR001394">
    <property type="entry name" value="Peptidase_C19_UCH"/>
</dbReference>
<evidence type="ECO:0000313" key="3">
    <source>
        <dbReference type="EMBL" id="KAL3508835.1"/>
    </source>
</evidence>
<dbReference type="PANTHER" id="PTHR24006">
    <property type="entry name" value="UBIQUITIN CARBOXYL-TERMINAL HYDROLASE"/>
    <property type="match status" value="1"/>
</dbReference>
<organism evidence="3 4">
    <name type="scientific">Cinchona calisaya</name>
    <dbReference type="NCBI Taxonomy" id="153742"/>
    <lineage>
        <taxon>Eukaryota</taxon>
        <taxon>Viridiplantae</taxon>
        <taxon>Streptophyta</taxon>
        <taxon>Embryophyta</taxon>
        <taxon>Tracheophyta</taxon>
        <taxon>Spermatophyta</taxon>
        <taxon>Magnoliopsida</taxon>
        <taxon>eudicotyledons</taxon>
        <taxon>Gunneridae</taxon>
        <taxon>Pentapetalae</taxon>
        <taxon>asterids</taxon>
        <taxon>lamiids</taxon>
        <taxon>Gentianales</taxon>
        <taxon>Rubiaceae</taxon>
        <taxon>Cinchonoideae</taxon>
        <taxon>Cinchoneae</taxon>
        <taxon>Cinchona</taxon>
    </lineage>
</organism>
<dbReference type="InterPro" id="IPR028889">
    <property type="entry name" value="USP"/>
</dbReference>
<dbReference type="Gene3D" id="3.90.70.10">
    <property type="entry name" value="Cysteine proteinases"/>
    <property type="match status" value="1"/>
</dbReference>
<keyword evidence="4" id="KW-1185">Reference proteome</keyword>
<sequence length="355" mass="38948">MRNSFAVQNSSDSGKGLGNSQSDSKKGGNLQKKETTSHDEVIDTNVFRSGSKGVTAYDSKTARTKDAVPAQGNNGVSSLGIMKLIGCVRDWCLMCELEQHVMMLRESGGPLSPSRILSHMRSINCQMGDGSQEDAHEFLRLLVASMQSICLEGFGGEKVVDPRLQETTFIQYTFGGRLRSKVKCLRCHHESERSENIMDLTPEIFGWVESLEDALTQFTSPEDLMEKICIDVAGALPMLELQEAPNILTIVLKRFKAIVSSIIKMLTEMTRAGDLAKLITDVFCELTVAPDPEGFLVSNAFMEQDLVLSIGSQIYGQSMGSEISDATSSDWSLFTSSDEASFTTESTRDSFNTVD</sequence>
<dbReference type="InterPro" id="IPR050164">
    <property type="entry name" value="Peptidase_C19"/>
</dbReference>
<gene>
    <name evidence="3" type="ORF">ACH5RR_028236</name>
</gene>
<feature type="region of interest" description="Disordered" evidence="1">
    <location>
        <begin position="1"/>
        <end position="45"/>
    </location>
</feature>
<evidence type="ECO:0000259" key="2">
    <source>
        <dbReference type="PROSITE" id="PS50235"/>
    </source>
</evidence>
<dbReference type="SUPFAM" id="SSF54001">
    <property type="entry name" value="Cysteine proteinases"/>
    <property type="match status" value="1"/>
</dbReference>